<gene>
    <name evidence="1" type="ORF">HGH91_11950</name>
</gene>
<dbReference type="EMBL" id="JABAHZ010000002">
    <property type="protein sequence ID" value="NLR79344.1"/>
    <property type="molecule type" value="Genomic_DNA"/>
</dbReference>
<comment type="caution">
    <text evidence="1">The sequence shown here is derived from an EMBL/GenBank/DDBJ whole genome shotgun (WGS) entry which is preliminary data.</text>
</comment>
<name>A0A847SGQ9_9BACT</name>
<dbReference type="RefSeq" id="WP_168738656.1">
    <property type="nucleotide sequence ID" value="NZ_JABAHZ010000002.1"/>
</dbReference>
<protein>
    <submittedName>
        <fullName evidence="1">Uncharacterized protein</fullName>
    </submittedName>
</protein>
<evidence type="ECO:0000313" key="2">
    <source>
        <dbReference type="Proteomes" id="UP000552864"/>
    </source>
</evidence>
<keyword evidence="2" id="KW-1185">Reference proteome</keyword>
<proteinExistence type="predicted"/>
<dbReference type="Proteomes" id="UP000552864">
    <property type="component" value="Unassembled WGS sequence"/>
</dbReference>
<sequence>MNIDTISSHMELQDHIEATEDGVPATYTYNEVDVDIAMPIIAKGLADKGFQALTDTLFDKKVTDIFGNIFHTPNSKIKLHPHFTTVFQTDSSADEFDYTIDNFFISRGFKFITWVPLLGDIIIFTDKSHYKMDLHPKLVALNKYLFNNSQPDLAYLLQEDSLLLKTLVTSFGYTKEPKINDLVMNDYFDMDDERKPTIGNVIFVKNALGVLEIKEELLKWIFRHTSAYDHQLLDALDKYANILYDNRPNEIFTHQPYDVFTLNEKRKIVAYIAIIYEPLFHKFLGELNSNWPDFSVLERIIQKDPGLRDYIRQQHYFSLESLKKLIESSDYDL</sequence>
<evidence type="ECO:0000313" key="1">
    <source>
        <dbReference type="EMBL" id="NLR79344.1"/>
    </source>
</evidence>
<accession>A0A847SGQ9</accession>
<dbReference type="AlphaFoldDB" id="A0A847SGQ9"/>
<reference evidence="1 2" key="1">
    <citation type="submission" date="2020-04" db="EMBL/GenBank/DDBJ databases">
        <authorList>
            <person name="Yin C."/>
        </authorList>
    </citation>
    <scope>NUCLEOTIDE SEQUENCE [LARGE SCALE GENOMIC DNA]</scope>
    <source>
        <strain evidence="1 2">Ak56</strain>
    </source>
</reference>
<organism evidence="1 2">
    <name type="scientific">Chitinophaga eiseniae</name>
    <dbReference type="NCBI Taxonomy" id="634771"/>
    <lineage>
        <taxon>Bacteria</taxon>
        <taxon>Pseudomonadati</taxon>
        <taxon>Bacteroidota</taxon>
        <taxon>Chitinophagia</taxon>
        <taxon>Chitinophagales</taxon>
        <taxon>Chitinophagaceae</taxon>
        <taxon>Chitinophaga</taxon>
    </lineage>
</organism>